<name>A0A024GPJ7_9STRA</name>
<dbReference type="InterPro" id="IPR001752">
    <property type="entry name" value="Kinesin_motor_dom"/>
</dbReference>
<comment type="similarity">
    <text evidence="3">Belongs to the TRAFAC class myosin-kinesin ATPase superfamily. Kinesin family.</text>
</comment>
<dbReference type="OrthoDB" id="3176171at2759"/>
<keyword evidence="7" id="KW-1185">Reference proteome</keyword>
<evidence type="ECO:0000313" key="7">
    <source>
        <dbReference type="Proteomes" id="UP000053237"/>
    </source>
</evidence>
<dbReference type="InParanoid" id="A0A024GPJ7"/>
<evidence type="ECO:0000256" key="2">
    <source>
        <dbReference type="ARBA" id="ARBA00023175"/>
    </source>
</evidence>
<dbReference type="InterPro" id="IPR027417">
    <property type="entry name" value="P-loop_NTPase"/>
</dbReference>
<evidence type="ECO:0000256" key="1">
    <source>
        <dbReference type="ARBA" id="ARBA00023054"/>
    </source>
</evidence>
<dbReference type="SMART" id="SM00129">
    <property type="entry name" value="KISc"/>
    <property type="match status" value="1"/>
</dbReference>
<protein>
    <recommendedName>
        <fullName evidence="5">Kinesin motor domain-containing protein</fullName>
    </recommendedName>
</protein>
<dbReference type="AlphaFoldDB" id="A0A024GPJ7"/>
<keyword evidence="1 4" id="KW-0175">Coiled coil</keyword>
<dbReference type="GO" id="GO:0003777">
    <property type="term" value="F:microtubule motor activity"/>
    <property type="evidence" value="ECO:0007669"/>
    <property type="project" value="InterPro"/>
</dbReference>
<feature type="coiled-coil region" evidence="4">
    <location>
        <begin position="387"/>
        <end position="442"/>
    </location>
</feature>
<organism evidence="6 7">
    <name type="scientific">Albugo candida</name>
    <dbReference type="NCBI Taxonomy" id="65357"/>
    <lineage>
        <taxon>Eukaryota</taxon>
        <taxon>Sar</taxon>
        <taxon>Stramenopiles</taxon>
        <taxon>Oomycota</taxon>
        <taxon>Peronosporomycetes</taxon>
        <taxon>Albuginales</taxon>
        <taxon>Albuginaceae</taxon>
        <taxon>Albugo</taxon>
    </lineage>
</organism>
<dbReference type="InterPro" id="IPR027640">
    <property type="entry name" value="Kinesin-like_fam"/>
</dbReference>
<feature type="coiled-coil region" evidence="4">
    <location>
        <begin position="324"/>
        <end position="351"/>
    </location>
</feature>
<dbReference type="PRINTS" id="PR00380">
    <property type="entry name" value="KINESINHEAVY"/>
</dbReference>
<dbReference type="PANTHER" id="PTHR47968:SF75">
    <property type="entry name" value="CENTROMERE-ASSOCIATED PROTEIN E"/>
    <property type="match status" value="1"/>
</dbReference>
<dbReference type="EMBL" id="CAIX01000248">
    <property type="protein sequence ID" value="CCI48812.1"/>
    <property type="molecule type" value="Genomic_DNA"/>
</dbReference>
<dbReference type="Gene3D" id="3.40.850.10">
    <property type="entry name" value="Kinesin motor domain"/>
    <property type="match status" value="1"/>
</dbReference>
<dbReference type="InterPro" id="IPR036961">
    <property type="entry name" value="Kinesin_motor_dom_sf"/>
</dbReference>
<dbReference type="PROSITE" id="PS50067">
    <property type="entry name" value="KINESIN_MOTOR_2"/>
    <property type="match status" value="1"/>
</dbReference>
<dbReference type="PANTHER" id="PTHR47968">
    <property type="entry name" value="CENTROMERE PROTEIN E"/>
    <property type="match status" value="1"/>
</dbReference>
<dbReference type="STRING" id="65357.A0A024GPJ7"/>
<sequence length="735" mass="83697">MRKKPTKMNASAFKQAITSFTTRAVSHEYQYDQVFTVEDDQLAVFHAVARPAVEDVIKGYNSTIITYRQTALGKTYTMLGADTHGTEHNGIVPRTAEELFNCIHNADANLEIITKLSYAEIYMEQVSDLLNPTKTRVKLQIRENKRGDFFIENVVEMSVKSPQEFMDYVMKGNNKRAIAAIKMNKRSSRSHTILMVTVPQRHVETQVVKSGNLYLVDLAGSEMVRKTEAVGRRLEEAKMINRSLSTLGIVNNNLTNPNMSHVPVRDSKLTRILHDSLGGNSRTTLIVNISCSEWDSAETLSTLRFGNRAKKIQNQAVINERKSADDLMNTVKVLQKDLQLEKNRVTALKNRLDGATSYESLSASSDHQYTVMRSVTPSAHAAAMPTNTITIEAYRQLQRKFTNLEEEFLEDQLESDRRGFEIRDLEAQLDKKYELIESSEASWMQADEEKKGELQSDHERLDFEHKEFTIHAEKLQQQIKLLPSKKLNRPSCYDTTEFQSSYELNDVYLSPKQQAESETERMVDPLHPAYSLSLTVEDIQGMAISVEKLKDRIIKSVSLLASAKQSALPLEPFGKDKTHMHAIHQKLVHLVGVHRQLLQKFATSEMNAGEWKRRVAVRDDRINNLEPSNPQIIVSLRKQAEKHVEQLIRLRDQISEFRGAQEAHLQSHGHTEASIIKPFRVDPSAREANAHRTPQLQKNRLQKVNLNRKLKISFNPAIPFPTIRKGNPNSRGSIK</sequence>
<comment type="caution">
    <text evidence="3">Lacks conserved residue(s) required for the propagation of feature annotation.</text>
</comment>
<dbReference type="SUPFAM" id="SSF52540">
    <property type="entry name" value="P-loop containing nucleoside triphosphate hydrolases"/>
    <property type="match status" value="1"/>
</dbReference>
<dbReference type="Pfam" id="PF00225">
    <property type="entry name" value="Kinesin"/>
    <property type="match status" value="1"/>
</dbReference>
<reference evidence="6 7" key="1">
    <citation type="submission" date="2012-05" db="EMBL/GenBank/DDBJ databases">
        <title>Recombination and specialization in a pathogen metapopulation.</title>
        <authorList>
            <person name="Gardiner A."/>
            <person name="Kemen E."/>
            <person name="Schultz-Larsen T."/>
            <person name="MacLean D."/>
            <person name="Van Oosterhout C."/>
            <person name="Jones J.D.G."/>
        </authorList>
    </citation>
    <scope>NUCLEOTIDE SEQUENCE [LARGE SCALE GENOMIC DNA]</scope>
    <source>
        <strain evidence="6 7">Ac Nc2</strain>
    </source>
</reference>
<proteinExistence type="inferred from homology"/>
<keyword evidence="2" id="KW-0505">Motor protein</keyword>
<evidence type="ECO:0000313" key="6">
    <source>
        <dbReference type="EMBL" id="CCI48812.1"/>
    </source>
</evidence>
<accession>A0A024GPJ7</accession>
<feature type="domain" description="Kinesin motor" evidence="5">
    <location>
        <begin position="1"/>
        <end position="312"/>
    </location>
</feature>
<evidence type="ECO:0000259" key="5">
    <source>
        <dbReference type="PROSITE" id="PS50067"/>
    </source>
</evidence>
<gene>
    <name evidence="6" type="ORF">BN9_100110</name>
</gene>
<evidence type="ECO:0000256" key="3">
    <source>
        <dbReference type="PROSITE-ProRule" id="PRU00283"/>
    </source>
</evidence>
<evidence type="ECO:0000256" key="4">
    <source>
        <dbReference type="SAM" id="Coils"/>
    </source>
</evidence>
<dbReference type="GO" id="GO:0007018">
    <property type="term" value="P:microtubule-based movement"/>
    <property type="evidence" value="ECO:0007669"/>
    <property type="project" value="InterPro"/>
</dbReference>
<dbReference type="GO" id="GO:0008017">
    <property type="term" value="F:microtubule binding"/>
    <property type="evidence" value="ECO:0007669"/>
    <property type="project" value="InterPro"/>
</dbReference>
<comment type="caution">
    <text evidence="6">The sequence shown here is derived from an EMBL/GenBank/DDBJ whole genome shotgun (WGS) entry which is preliminary data.</text>
</comment>
<dbReference type="GO" id="GO:0005524">
    <property type="term" value="F:ATP binding"/>
    <property type="evidence" value="ECO:0007669"/>
    <property type="project" value="InterPro"/>
</dbReference>
<dbReference type="Proteomes" id="UP000053237">
    <property type="component" value="Unassembled WGS sequence"/>
</dbReference>